<gene>
    <name evidence="2" type="ORF">BDV98DRAFT_575640</name>
</gene>
<dbReference type="EMBL" id="ML178855">
    <property type="protein sequence ID" value="TFK96783.1"/>
    <property type="molecule type" value="Genomic_DNA"/>
</dbReference>
<evidence type="ECO:0000313" key="2">
    <source>
        <dbReference type="EMBL" id="TFK96783.1"/>
    </source>
</evidence>
<evidence type="ECO:0000256" key="1">
    <source>
        <dbReference type="SAM" id="Phobius"/>
    </source>
</evidence>
<keyword evidence="3" id="KW-1185">Reference proteome</keyword>
<sequence length="104" mass="11441">MEGKNSAREGGGTAADLLLPVALKRIEGCISMTSCVVSGTARIPRVPVWCERARRRIGVCVGSKESMSSSKMNSVLENPFCCFFSCLIIVFCGRIADWPFERHR</sequence>
<evidence type="ECO:0000313" key="3">
    <source>
        <dbReference type="Proteomes" id="UP000305067"/>
    </source>
</evidence>
<keyword evidence="1" id="KW-0472">Membrane</keyword>
<feature type="transmembrane region" description="Helical" evidence="1">
    <location>
        <begin position="75"/>
        <end position="96"/>
    </location>
</feature>
<dbReference type="Proteomes" id="UP000305067">
    <property type="component" value="Unassembled WGS sequence"/>
</dbReference>
<organism evidence="2 3">
    <name type="scientific">Pterulicium gracile</name>
    <dbReference type="NCBI Taxonomy" id="1884261"/>
    <lineage>
        <taxon>Eukaryota</taxon>
        <taxon>Fungi</taxon>
        <taxon>Dikarya</taxon>
        <taxon>Basidiomycota</taxon>
        <taxon>Agaricomycotina</taxon>
        <taxon>Agaricomycetes</taxon>
        <taxon>Agaricomycetidae</taxon>
        <taxon>Agaricales</taxon>
        <taxon>Pleurotineae</taxon>
        <taxon>Pterulaceae</taxon>
        <taxon>Pterulicium</taxon>
    </lineage>
</organism>
<dbReference type="AlphaFoldDB" id="A0A5C3QEI7"/>
<name>A0A5C3QEI7_9AGAR</name>
<keyword evidence="1" id="KW-1133">Transmembrane helix</keyword>
<protein>
    <submittedName>
        <fullName evidence="2">Uncharacterized protein</fullName>
    </submittedName>
</protein>
<keyword evidence="1" id="KW-0812">Transmembrane</keyword>
<proteinExistence type="predicted"/>
<accession>A0A5C3QEI7</accession>
<reference evidence="2 3" key="1">
    <citation type="journal article" date="2019" name="Nat. Ecol. Evol.">
        <title>Megaphylogeny resolves global patterns of mushroom evolution.</title>
        <authorList>
            <person name="Varga T."/>
            <person name="Krizsan K."/>
            <person name="Foldi C."/>
            <person name="Dima B."/>
            <person name="Sanchez-Garcia M."/>
            <person name="Sanchez-Ramirez S."/>
            <person name="Szollosi G.J."/>
            <person name="Szarkandi J.G."/>
            <person name="Papp V."/>
            <person name="Albert L."/>
            <person name="Andreopoulos W."/>
            <person name="Angelini C."/>
            <person name="Antonin V."/>
            <person name="Barry K.W."/>
            <person name="Bougher N.L."/>
            <person name="Buchanan P."/>
            <person name="Buyck B."/>
            <person name="Bense V."/>
            <person name="Catcheside P."/>
            <person name="Chovatia M."/>
            <person name="Cooper J."/>
            <person name="Damon W."/>
            <person name="Desjardin D."/>
            <person name="Finy P."/>
            <person name="Geml J."/>
            <person name="Haridas S."/>
            <person name="Hughes K."/>
            <person name="Justo A."/>
            <person name="Karasinski D."/>
            <person name="Kautmanova I."/>
            <person name="Kiss B."/>
            <person name="Kocsube S."/>
            <person name="Kotiranta H."/>
            <person name="LaButti K.M."/>
            <person name="Lechner B.E."/>
            <person name="Liimatainen K."/>
            <person name="Lipzen A."/>
            <person name="Lukacs Z."/>
            <person name="Mihaltcheva S."/>
            <person name="Morgado L.N."/>
            <person name="Niskanen T."/>
            <person name="Noordeloos M.E."/>
            <person name="Ohm R.A."/>
            <person name="Ortiz-Santana B."/>
            <person name="Ovrebo C."/>
            <person name="Racz N."/>
            <person name="Riley R."/>
            <person name="Savchenko A."/>
            <person name="Shiryaev A."/>
            <person name="Soop K."/>
            <person name="Spirin V."/>
            <person name="Szebenyi C."/>
            <person name="Tomsovsky M."/>
            <person name="Tulloss R.E."/>
            <person name="Uehling J."/>
            <person name="Grigoriev I.V."/>
            <person name="Vagvolgyi C."/>
            <person name="Papp T."/>
            <person name="Martin F.M."/>
            <person name="Miettinen O."/>
            <person name="Hibbett D.S."/>
            <person name="Nagy L.G."/>
        </authorList>
    </citation>
    <scope>NUCLEOTIDE SEQUENCE [LARGE SCALE GENOMIC DNA]</scope>
    <source>
        <strain evidence="2 3">CBS 309.79</strain>
    </source>
</reference>